<dbReference type="Gene3D" id="3.10.100.10">
    <property type="entry name" value="Mannose-Binding Protein A, subunit A"/>
    <property type="match status" value="1"/>
</dbReference>
<dbReference type="SUPFAM" id="SSF56436">
    <property type="entry name" value="C-type lectin-like"/>
    <property type="match status" value="1"/>
</dbReference>
<name>A0A8J6E7N9_ELECQ</name>
<reference evidence="2" key="1">
    <citation type="thesis" date="2020" institute="ProQuest LLC" country="789 East Eisenhower Parkway, Ann Arbor, MI, USA">
        <title>Comparative Genomics and Chromosome Evolution.</title>
        <authorList>
            <person name="Mudd A.B."/>
        </authorList>
    </citation>
    <scope>NUCLEOTIDE SEQUENCE</scope>
    <source>
        <strain evidence="2">HN-11 Male</strain>
        <tissue evidence="2">Kidney and liver</tissue>
    </source>
</reference>
<evidence type="ECO:0000313" key="3">
    <source>
        <dbReference type="Proteomes" id="UP000770717"/>
    </source>
</evidence>
<dbReference type="AlphaFoldDB" id="A0A8J6E7N9"/>
<dbReference type="SMART" id="SM00034">
    <property type="entry name" value="CLECT"/>
    <property type="match status" value="1"/>
</dbReference>
<keyword evidence="3" id="KW-1185">Reference proteome</keyword>
<evidence type="ECO:0000313" key="2">
    <source>
        <dbReference type="EMBL" id="KAG9463224.1"/>
    </source>
</evidence>
<dbReference type="PROSITE" id="PS50041">
    <property type="entry name" value="C_TYPE_LECTIN_2"/>
    <property type="match status" value="1"/>
</dbReference>
<feature type="domain" description="C-type lectin" evidence="1">
    <location>
        <begin position="23"/>
        <end position="114"/>
    </location>
</feature>
<accession>A0A8J6E7N9</accession>
<dbReference type="OrthoDB" id="441660at2759"/>
<dbReference type="Proteomes" id="UP000770717">
    <property type="component" value="Unassembled WGS sequence"/>
</dbReference>
<dbReference type="InterPro" id="IPR016187">
    <property type="entry name" value="CTDL_fold"/>
</dbReference>
<evidence type="ECO:0000259" key="1">
    <source>
        <dbReference type="PROSITE" id="PS50041"/>
    </source>
</evidence>
<dbReference type="CDD" id="cd00037">
    <property type="entry name" value="CLECT"/>
    <property type="match status" value="1"/>
</dbReference>
<dbReference type="PANTHER" id="PTHR22803">
    <property type="entry name" value="MANNOSE, PHOSPHOLIPASE, LECTIN RECEPTOR RELATED"/>
    <property type="match status" value="1"/>
</dbReference>
<organism evidence="2 3">
    <name type="scientific">Eleutherodactylus coqui</name>
    <name type="common">Puerto Rican coqui</name>
    <dbReference type="NCBI Taxonomy" id="57060"/>
    <lineage>
        <taxon>Eukaryota</taxon>
        <taxon>Metazoa</taxon>
        <taxon>Chordata</taxon>
        <taxon>Craniata</taxon>
        <taxon>Vertebrata</taxon>
        <taxon>Euteleostomi</taxon>
        <taxon>Amphibia</taxon>
        <taxon>Batrachia</taxon>
        <taxon>Anura</taxon>
        <taxon>Neobatrachia</taxon>
        <taxon>Hyloidea</taxon>
        <taxon>Eleutherodactylidae</taxon>
        <taxon>Eleutherodactylinae</taxon>
        <taxon>Eleutherodactylus</taxon>
        <taxon>Eleutherodactylus</taxon>
    </lineage>
</organism>
<comment type="caution">
    <text evidence="2">The sequence shown here is derived from an EMBL/GenBank/DDBJ whole genome shotgun (WGS) entry which is preliminary data.</text>
</comment>
<gene>
    <name evidence="2" type="ORF">GDO78_022179</name>
</gene>
<dbReference type="InterPro" id="IPR050111">
    <property type="entry name" value="C-type_lectin/snaclec_domain"/>
</dbReference>
<dbReference type="EMBL" id="WNTK01007614">
    <property type="protein sequence ID" value="KAG9463224.1"/>
    <property type="molecule type" value="Genomic_DNA"/>
</dbReference>
<feature type="non-terminal residue" evidence="2">
    <location>
        <position position="119"/>
    </location>
</feature>
<dbReference type="Pfam" id="PF00059">
    <property type="entry name" value="Lectin_C"/>
    <property type="match status" value="1"/>
</dbReference>
<dbReference type="InterPro" id="IPR001304">
    <property type="entry name" value="C-type_lectin-like"/>
</dbReference>
<protein>
    <recommendedName>
        <fullName evidence="1">C-type lectin domain-containing protein</fullName>
    </recommendedName>
</protein>
<proteinExistence type="predicted"/>
<dbReference type="InterPro" id="IPR016186">
    <property type="entry name" value="C-type_lectin-like/link_sf"/>
</dbReference>
<sequence length="119" mass="14025">NIISIEEQKFQANRIIQYVNSLGASLTSIEDSTELDFLLYHTELLRNQEEDFWIGLYKNVKDEWLWLDNTPVDFVNWNNEAPDKDMSLNCLMMNAKKGTWDIASCYLYRGYICKTLKSK</sequence>